<organism evidence="2 3">
    <name type="scientific">Rubripirellula obstinata</name>
    <dbReference type="NCBI Taxonomy" id="406547"/>
    <lineage>
        <taxon>Bacteria</taxon>
        <taxon>Pseudomonadati</taxon>
        <taxon>Planctomycetota</taxon>
        <taxon>Planctomycetia</taxon>
        <taxon>Pirellulales</taxon>
        <taxon>Pirellulaceae</taxon>
        <taxon>Rubripirellula</taxon>
    </lineage>
</organism>
<reference evidence="2 3" key="1">
    <citation type="submission" date="2019-08" db="EMBL/GenBank/DDBJ databases">
        <title>Deep-cultivation of Planctomycetes and their phenomic and genomic characterization uncovers novel biology.</title>
        <authorList>
            <person name="Wiegand S."/>
            <person name="Jogler M."/>
            <person name="Boedeker C."/>
            <person name="Pinto D."/>
            <person name="Vollmers J."/>
            <person name="Rivas-Marin E."/>
            <person name="Kohn T."/>
            <person name="Peeters S.H."/>
            <person name="Heuer A."/>
            <person name="Rast P."/>
            <person name="Oberbeckmann S."/>
            <person name="Bunk B."/>
            <person name="Jeske O."/>
            <person name="Meyerdierks A."/>
            <person name="Storesund J.E."/>
            <person name="Kallscheuer N."/>
            <person name="Luecker S."/>
            <person name="Lage O.M."/>
            <person name="Pohl T."/>
            <person name="Merkel B.J."/>
            <person name="Hornburger P."/>
            <person name="Mueller R.-W."/>
            <person name="Bruemmer F."/>
            <person name="Labrenz M."/>
            <person name="Spormann A.M."/>
            <person name="Op Den Camp H."/>
            <person name="Overmann J."/>
            <person name="Amann R."/>
            <person name="Jetten M.S.M."/>
            <person name="Mascher T."/>
            <person name="Medema M.H."/>
            <person name="Devos D.P."/>
            <person name="Kaster A.-K."/>
            <person name="Ovreas L."/>
            <person name="Rohde M."/>
            <person name="Galperin M.Y."/>
            <person name="Jogler C."/>
        </authorList>
    </citation>
    <scope>NUCLEOTIDE SEQUENCE [LARGE SCALE GENOMIC DNA]</scope>
    <source>
        <strain evidence="2 3">LF1</strain>
    </source>
</reference>
<sequence>MGELDCGKSKRDEGTVLKQVPYLAKSFVAGPARVQSGTASSELNPGGTSYGKTGKLFRDSS</sequence>
<gene>
    <name evidence="2" type="ORF">LF1_32460</name>
</gene>
<feature type="region of interest" description="Disordered" evidence="1">
    <location>
        <begin position="33"/>
        <end position="61"/>
    </location>
</feature>
<proteinExistence type="predicted"/>
<evidence type="ECO:0000256" key="1">
    <source>
        <dbReference type="SAM" id="MobiDB-lite"/>
    </source>
</evidence>
<evidence type="ECO:0000313" key="2">
    <source>
        <dbReference type="EMBL" id="KAA1260705.1"/>
    </source>
</evidence>
<dbReference type="AlphaFoldDB" id="A0A5B1CLF0"/>
<protein>
    <submittedName>
        <fullName evidence="2">Uncharacterized protein</fullName>
    </submittedName>
</protein>
<accession>A0A5B1CLF0</accession>
<feature type="compositionally biased region" description="Polar residues" evidence="1">
    <location>
        <begin position="35"/>
        <end position="51"/>
    </location>
</feature>
<dbReference type="EMBL" id="VRLW01000001">
    <property type="protein sequence ID" value="KAA1260705.1"/>
    <property type="molecule type" value="Genomic_DNA"/>
</dbReference>
<comment type="caution">
    <text evidence="2">The sequence shown here is derived from an EMBL/GenBank/DDBJ whole genome shotgun (WGS) entry which is preliminary data.</text>
</comment>
<dbReference type="Proteomes" id="UP000322699">
    <property type="component" value="Unassembled WGS sequence"/>
</dbReference>
<name>A0A5B1CLF0_9BACT</name>
<keyword evidence="3" id="KW-1185">Reference proteome</keyword>
<evidence type="ECO:0000313" key="3">
    <source>
        <dbReference type="Proteomes" id="UP000322699"/>
    </source>
</evidence>